<keyword evidence="3" id="KW-1185">Reference proteome</keyword>
<evidence type="ECO:0000313" key="2">
    <source>
        <dbReference type="EMBL" id="KAJ1089855.1"/>
    </source>
</evidence>
<gene>
    <name evidence="2" type="ORF">NDU88_002999</name>
</gene>
<comment type="caution">
    <text evidence="2">The sequence shown here is derived from an EMBL/GenBank/DDBJ whole genome shotgun (WGS) entry which is preliminary data.</text>
</comment>
<protein>
    <submittedName>
        <fullName evidence="2">Uncharacterized protein</fullName>
    </submittedName>
</protein>
<evidence type="ECO:0000256" key="1">
    <source>
        <dbReference type="SAM" id="MobiDB-lite"/>
    </source>
</evidence>
<feature type="region of interest" description="Disordered" evidence="1">
    <location>
        <begin position="1"/>
        <end position="135"/>
    </location>
</feature>
<dbReference type="AlphaFoldDB" id="A0AAV7LQU0"/>
<reference evidence="2" key="1">
    <citation type="journal article" date="2022" name="bioRxiv">
        <title>Sequencing and chromosome-scale assembly of the giantPleurodeles waltlgenome.</title>
        <authorList>
            <person name="Brown T."/>
            <person name="Elewa A."/>
            <person name="Iarovenko S."/>
            <person name="Subramanian E."/>
            <person name="Araus A.J."/>
            <person name="Petzold A."/>
            <person name="Susuki M."/>
            <person name="Suzuki K.-i.T."/>
            <person name="Hayashi T."/>
            <person name="Toyoda A."/>
            <person name="Oliveira C."/>
            <person name="Osipova E."/>
            <person name="Leigh N.D."/>
            <person name="Simon A."/>
            <person name="Yun M.H."/>
        </authorList>
    </citation>
    <scope>NUCLEOTIDE SEQUENCE</scope>
    <source>
        <strain evidence="2">20211129_DDA</strain>
        <tissue evidence="2">Liver</tissue>
    </source>
</reference>
<dbReference type="EMBL" id="JANPWB010000015">
    <property type="protein sequence ID" value="KAJ1089855.1"/>
    <property type="molecule type" value="Genomic_DNA"/>
</dbReference>
<dbReference type="Proteomes" id="UP001066276">
    <property type="component" value="Chromosome 11"/>
</dbReference>
<proteinExistence type="predicted"/>
<accession>A0AAV7LQU0</accession>
<name>A0AAV7LQU0_PLEWA</name>
<feature type="compositionally biased region" description="Basic and acidic residues" evidence="1">
    <location>
        <begin position="126"/>
        <end position="135"/>
    </location>
</feature>
<evidence type="ECO:0000313" key="3">
    <source>
        <dbReference type="Proteomes" id="UP001066276"/>
    </source>
</evidence>
<sequence length="135" mass="14719">MYPGPPAPQKLGPSHHRLPVWRSGSQDCSPPRPDTATDKTQPGGKATPLLASSHLNLALRPPDPSASSRAERRDARQQGALHHLAALQRAGKTSSGSPSRARRQHRCLHRDGKKNSSAKLALDLPLRQEKCRNRP</sequence>
<organism evidence="2 3">
    <name type="scientific">Pleurodeles waltl</name>
    <name type="common">Iberian ribbed newt</name>
    <dbReference type="NCBI Taxonomy" id="8319"/>
    <lineage>
        <taxon>Eukaryota</taxon>
        <taxon>Metazoa</taxon>
        <taxon>Chordata</taxon>
        <taxon>Craniata</taxon>
        <taxon>Vertebrata</taxon>
        <taxon>Euteleostomi</taxon>
        <taxon>Amphibia</taxon>
        <taxon>Batrachia</taxon>
        <taxon>Caudata</taxon>
        <taxon>Salamandroidea</taxon>
        <taxon>Salamandridae</taxon>
        <taxon>Pleurodelinae</taxon>
        <taxon>Pleurodeles</taxon>
    </lineage>
</organism>